<keyword evidence="3" id="KW-0347">Helicase</keyword>
<feature type="region of interest" description="Disordered" evidence="1">
    <location>
        <begin position="115"/>
        <end position="141"/>
    </location>
</feature>
<dbReference type="SUPFAM" id="SSF52540">
    <property type="entry name" value="P-loop containing nucleoside triphosphate hydrolases"/>
    <property type="match status" value="2"/>
</dbReference>
<keyword evidence="3" id="KW-0067">ATP-binding</keyword>
<keyword evidence="3" id="KW-0547">Nucleotide-binding</keyword>
<dbReference type="Gene3D" id="3.40.50.300">
    <property type="entry name" value="P-loop containing nucleotide triphosphate hydrolases"/>
    <property type="match status" value="1"/>
</dbReference>
<proteinExistence type="predicted"/>
<dbReference type="EMBL" id="BAAAFD010000004">
    <property type="protein sequence ID" value="GAA0856297.1"/>
    <property type="molecule type" value="Genomic_DNA"/>
</dbReference>
<dbReference type="InterPro" id="IPR001650">
    <property type="entry name" value="Helicase_C-like"/>
</dbReference>
<dbReference type="Pfam" id="PF00271">
    <property type="entry name" value="Helicase_C"/>
    <property type="match status" value="1"/>
</dbReference>
<protein>
    <submittedName>
        <fullName evidence="3">Helicase-related protein</fullName>
    </submittedName>
</protein>
<organism evidence="3 4">
    <name type="scientific">Aliiglaciecola litoralis</name>
    <dbReference type="NCBI Taxonomy" id="582857"/>
    <lineage>
        <taxon>Bacteria</taxon>
        <taxon>Pseudomonadati</taxon>
        <taxon>Pseudomonadota</taxon>
        <taxon>Gammaproteobacteria</taxon>
        <taxon>Alteromonadales</taxon>
        <taxon>Alteromonadaceae</taxon>
        <taxon>Aliiglaciecola</taxon>
    </lineage>
</organism>
<evidence type="ECO:0000259" key="2">
    <source>
        <dbReference type="PROSITE" id="PS51194"/>
    </source>
</evidence>
<evidence type="ECO:0000313" key="4">
    <source>
        <dbReference type="Proteomes" id="UP001500359"/>
    </source>
</evidence>
<dbReference type="PROSITE" id="PS51194">
    <property type="entry name" value="HELICASE_CTER"/>
    <property type="match status" value="1"/>
</dbReference>
<feature type="domain" description="Helicase C-terminal" evidence="2">
    <location>
        <begin position="926"/>
        <end position="1097"/>
    </location>
</feature>
<accession>A0ABN1LHV9</accession>
<evidence type="ECO:0000256" key="1">
    <source>
        <dbReference type="SAM" id="MobiDB-lite"/>
    </source>
</evidence>
<dbReference type="SMART" id="SM00490">
    <property type="entry name" value="HELICc"/>
    <property type="match status" value="1"/>
</dbReference>
<dbReference type="InterPro" id="IPR027417">
    <property type="entry name" value="P-loop_NTPase"/>
</dbReference>
<comment type="caution">
    <text evidence="3">The sequence shown here is derived from an EMBL/GenBank/DDBJ whole genome shotgun (WGS) entry which is preliminary data.</text>
</comment>
<sequence>MSMIKSRAALIEAIRGELIGPFRSIDTPSKVELINNEFEREISENGTVFWTDQNGVNQEIVYYKGESPLQNYAIGLLHPNIFQDPNQNLASDITLKTKDEIEYLEEISEKESNKLGKRIREDNSPNSLEGEDSQDFELSNTDAKSSSNMAISVFAQFETTGKLVVNLPNSVLFDWQKSDEAFLVNGRYFKCKHVYKDGKGIEKKRDAWARNSAFKNDCSVSIDVSQLKHQEKIVICREEILPKDSPLNICLEVYPRIYQGKWLITIVLRNMANNHRDRISSTLFQSYFEVALIDGDFLPYPVSQTTAGFEGDDELSLKLLYSNDSTWAIGHGSAAGWQLGDNGLPKSIFLDVLPTSELPSMTPDISDQYGNQISLKMRDCANLPADESDSKWNPINKIVSEFEKWIINREAEIIQVSPELQSVAYKHMERCRYSLERMKTGLTLLKNDANAREAFRLANLSMMLQQIGSKQIKPRALKFNPPNSVYPANTLETPWDIYRNGTESDRLGKWRAFQIAFLLMSLNGVSDCDDENSLNDRELVDLVWFPTGGGKTEAYLAVAAYYMFHQRLLIRNDDVLTRDGTNVFMRYTLRMLTTQQFQRAASLICAMEYIRNESQSNQIITKNPIKGKRFTLGLWLGRSACPNSNKEALDRFRKFKKSEDSVSEGNPLVINECPWCKSQIGKADSSEKPRSMKDTHWIDIRIKGFREIGAGRDKKISLACSDTKCHFGGRFEESWLPIEVIDENLYVNPPTMFIATADKFAMLAYRPHAGALFGKKINGNEVINCSVPPGIIIQDELHLISGPLGTMYGAYEAVLEDLCTYKMENGKKKKPKIIASTATISGAKNQIKSLYDRDQLQLFPSPGIDMGDSFFGKYAMQGNNKRAHGRLYLGLLAEFGSVQTTQVRCFSSLIFHAACLEKEFQDPWWTLLCFYNSIRELSGGRTLFDSDIPARLKYLNSKLNIPPAKRRYIQKIYELTSRLSQSKLVELMDELNKGFADGEKAPADVCLASNIIEVGVDIDRLSVMSVIGQPKNTAQYIQVTGRVGRRWDTQPGLITTIYNPSKSRDRSHYEQFASYHSRLYEQVEATSATPFSESAIYRALPGVLLTWVRQQTSESIESRGKYESLIKECKKIVLARCQSVLDSEPDELKRAEKAIDNTVKDLIEKLQKGPSEWESYPPDVDEDYLMLWPGQFYKDVQKRKGVLVSSSMRQVDSSALFEICDEYGDEECQEKI</sequence>
<keyword evidence="3" id="KW-0378">Hydrolase</keyword>
<keyword evidence="4" id="KW-1185">Reference proteome</keyword>
<gene>
    <name evidence="3" type="ORF">GCM10009114_17650</name>
</gene>
<dbReference type="Proteomes" id="UP001500359">
    <property type="component" value="Unassembled WGS sequence"/>
</dbReference>
<dbReference type="RefSeq" id="WP_343858872.1">
    <property type="nucleotide sequence ID" value="NZ_BAAAFD010000004.1"/>
</dbReference>
<evidence type="ECO:0000313" key="3">
    <source>
        <dbReference type="EMBL" id="GAA0856297.1"/>
    </source>
</evidence>
<dbReference type="CDD" id="cd18785">
    <property type="entry name" value="SF2_C"/>
    <property type="match status" value="1"/>
</dbReference>
<name>A0ABN1LHV9_9ALTE</name>
<reference evidence="3 4" key="1">
    <citation type="journal article" date="2019" name="Int. J. Syst. Evol. Microbiol.">
        <title>The Global Catalogue of Microorganisms (GCM) 10K type strain sequencing project: providing services to taxonomists for standard genome sequencing and annotation.</title>
        <authorList>
            <consortium name="The Broad Institute Genomics Platform"/>
            <consortium name="The Broad Institute Genome Sequencing Center for Infectious Disease"/>
            <person name="Wu L."/>
            <person name="Ma J."/>
        </authorList>
    </citation>
    <scope>NUCLEOTIDE SEQUENCE [LARGE SCALE GENOMIC DNA]</scope>
    <source>
        <strain evidence="3 4">JCM 15896</strain>
    </source>
</reference>
<dbReference type="GO" id="GO:0004386">
    <property type="term" value="F:helicase activity"/>
    <property type="evidence" value="ECO:0007669"/>
    <property type="project" value="UniProtKB-KW"/>
</dbReference>